<accession>A0A6M9PD56</accession>
<gene>
    <name evidence="1" type="ORF">DN92_01925</name>
</gene>
<dbReference type="Proteomes" id="UP000501090">
    <property type="component" value="Chromosome"/>
</dbReference>
<reference evidence="1 2" key="1">
    <citation type="submission" date="2018-04" db="EMBL/GenBank/DDBJ databases">
        <title>Polynucleobacter sp. UK-Long2-W17 genome.</title>
        <authorList>
            <person name="Hahn M.W."/>
        </authorList>
    </citation>
    <scope>NUCLEOTIDE SEQUENCE [LARGE SCALE GENOMIC DNA]</scope>
    <source>
        <strain evidence="1 2">UK-Long2-W17</strain>
    </source>
</reference>
<dbReference type="AlphaFoldDB" id="A0A6M9PD56"/>
<name>A0A6M9PD56_9BURK</name>
<dbReference type="EMBL" id="CP028940">
    <property type="protein sequence ID" value="QKM59894.1"/>
    <property type="molecule type" value="Genomic_DNA"/>
</dbReference>
<evidence type="ECO:0000313" key="2">
    <source>
        <dbReference type="Proteomes" id="UP000501090"/>
    </source>
</evidence>
<organism evidence="1 2">
    <name type="scientific">Polynucleobacter arcticus</name>
    <dbReference type="NCBI Taxonomy" id="1743165"/>
    <lineage>
        <taxon>Bacteria</taxon>
        <taxon>Pseudomonadati</taxon>
        <taxon>Pseudomonadota</taxon>
        <taxon>Betaproteobacteria</taxon>
        <taxon>Burkholderiales</taxon>
        <taxon>Burkholderiaceae</taxon>
        <taxon>Polynucleobacter</taxon>
    </lineage>
</organism>
<evidence type="ECO:0000313" key="1">
    <source>
        <dbReference type="EMBL" id="QKM59894.1"/>
    </source>
</evidence>
<proteinExistence type="predicted"/>
<keyword evidence="2" id="KW-1185">Reference proteome</keyword>
<sequence>MGGDKPVSVVGIAIAGADAANYQANSSASTTASITPNGAPDPSNSIVGLEVVPIIPPGASNQAPLALQEDMRNGVSSPSIVPLVGTGLASGSLLALRGSNQSSLLIIADPQKGAELQSLFPAPVITPYRAPYRAPKQGRN</sequence>
<protein>
    <submittedName>
        <fullName evidence="1">Uncharacterized protein</fullName>
    </submittedName>
</protein>
<dbReference type="KEGG" id="pard:DN92_01925"/>